<dbReference type="EMBL" id="PSQE01000007">
    <property type="protein sequence ID" value="RHN44144.1"/>
    <property type="molecule type" value="Genomic_DNA"/>
</dbReference>
<reference evidence="2" key="1">
    <citation type="journal article" date="2018" name="Nat. Plants">
        <title>Whole-genome landscape of Medicago truncatula symbiotic genes.</title>
        <authorList>
            <person name="Pecrix Y."/>
            <person name="Gamas P."/>
            <person name="Carrere S."/>
        </authorList>
    </citation>
    <scope>NUCLEOTIDE SEQUENCE</scope>
    <source>
        <tissue evidence="2">Leaves</tissue>
    </source>
</reference>
<dbReference type="Gramene" id="rna38219">
    <property type="protein sequence ID" value="RHN44144.1"/>
    <property type="gene ID" value="gene38219"/>
</dbReference>
<evidence type="ECO:0000256" key="1">
    <source>
        <dbReference type="SAM" id="MobiDB-lite"/>
    </source>
</evidence>
<proteinExistence type="predicted"/>
<comment type="caution">
    <text evidence="2">The sequence shown here is derived from an EMBL/GenBank/DDBJ whole genome shotgun (WGS) entry which is preliminary data.</text>
</comment>
<name>A0A396GXH0_MEDTR</name>
<dbReference type="AlphaFoldDB" id="A0A396GXH0"/>
<dbReference type="Proteomes" id="UP000265566">
    <property type="component" value="Chromosome 7"/>
</dbReference>
<feature type="compositionally biased region" description="Low complexity" evidence="1">
    <location>
        <begin position="53"/>
        <end position="63"/>
    </location>
</feature>
<organism evidence="2">
    <name type="scientific">Medicago truncatula</name>
    <name type="common">Barrel medic</name>
    <name type="synonym">Medicago tribuloides</name>
    <dbReference type="NCBI Taxonomy" id="3880"/>
    <lineage>
        <taxon>Eukaryota</taxon>
        <taxon>Viridiplantae</taxon>
        <taxon>Streptophyta</taxon>
        <taxon>Embryophyta</taxon>
        <taxon>Tracheophyta</taxon>
        <taxon>Spermatophyta</taxon>
        <taxon>Magnoliopsida</taxon>
        <taxon>eudicotyledons</taxon>
        <taxon>Gunneridae</taxon>
        <taxon>Pentapetalae</taxon>
        <taxon>rosids</taxon>
        <taxon>fabids</taxon>
        <taxon>Fabales</taxon>
        <taxon>Fabaceae</taxon>
        <taxon>Papilionoideae</taxon>
        <taxon>50 kb inversion clade</taxon>
        <taxon>NPAAA clade</taxon>
        <taxon>Hologalegina</taxon>
        <taxon>IRL clade</taxon>
        <taxon>Trifolieae</taxon>
        <taxon>Medicago</taxon>
    </lineage>
</organism>
<sequence length="174" mass="19025">MNLTGSHMPIKVIGTGFFHISSFLPLSKTLLLSLLSRNGSAHTPSSPARQGFPARWPVVAPPRRSSKTPPNSKKISVLNILFLAKPKSGLRISKTNSYKSRSRNKDSKKVSKKYLYSLSPVRFGCSLPCSGSVAPVRACFPSGPIRLCLFWFGSDFLNFGFGLCLFGTDFVIVV</sequence>
<evidence type="ECO:0000313" key="2">
    <source>
        <dbReference type="EMBL" id="RHN44144.1"/>
    </source>
</evidence>
<accession>A0A396GXH0</accession>
<protein>
    <submittedName>
        <fullName evidence="2">Uncharacterized protein</fullName>
    </submittedName>
</protein>
<gene>
    <name evidence="2" type="ORF">MtrunA17_Chr7g0216161</name>
</gene>
<feature type="region of interest" description="Disordered" evidence="1">
    <location>
        <begin position="42"/>
        <end position="71"/>
    </location>
</feature>